<accession>A0A1U7CP51</accession>
<dbReference type="RefSeq" id="WP_076345536.1">
    <property type="nucleotide sequence ID" value="NZ_CP019082.1"/>
</dbReference>
<evidence type="ECO:0000313" key="1">
    <source>
        <dbReference type="EMBL" id="APW60714.1"/>
    </source>
</evidence>
<dbReference type="Gene3D" id="3.40.50.1000">
    <property type="entry name" value="HAD superfamily/HAD-like"/>
    <property type="match status" value="1"/>
</dbReference>
<dbReference type="EMBL" id="CP019082">
    <property type="protein sequence ID" value="APW60714.1"/>
    <property type="molecule type" value="Genomic_DNA"/>
</dbReference>
<dbReference type="OrthoDB" id="9797743at2"/>
<dbReference type="GO" id="GO:0016787">
    <property type="term" value="F:hydrolase activity"/>
    <property type="evidence" value="ECO:0007669"/>
    <property type="project" value="UniProtKB-KW"/>
</dbReference>
<dbReference type="InterPro" id="IPR023214">
    <property type="entry name" value="HAD_sf"/>
</dbReference>
<dbReference type="SFLD" id="SFLDS00003">
    <property type="entry name" value="Haloacid_Dehalogenase"/>
    <property type="match status" value="1"/>
</dbReference>
<reference evidence="2" key="1">
    <citation type="submission" date="2016-12" db="EMBL/GenBank/DDBJ databases">
        <title>Comparative genomics of four Isosphaeraceae planctomycetes: a common pool of plasmids and glycoside hydrolase genes.</title>
        <authorList>
            <person name="Ivanova A."/>
        </authorList>
    </citation>
    <scope>NUCLEOTIDE SEQUENCE [LARGE SCALE GENOMIC DNA]</scope>
    <source>
        <strain evidence="2">PX4</strain>
    </source>
</reference>
<dbReference type="PRINTS" id="PR00413">
    <property type="entry name" value="HADHALOGNASE"/>
</dbReference>
<dbReference type="NCBIfam" id="TIGR01509">
    <property type="entry name" value="HAD-SF-IA-v3"/>
    <property type="match status" value="1"/>
</dbReference>
<dbReference type="SFLD" id="SFLDG01135">
    <property type="entry name" value="C1.5.6:_HAD__Beta-PGM__Phospha"/>
    <property type="match status" value="1"/>
</dbReference>
<keyword evidence="1" id="KW-0378">Hydrolase</keyword>
<evidence type="ECO:0000313" key="2">
    <source>
        <dbReference type="Proteomes" id="UP000186309"/>
    </source>
</evidence>
<dbReference type="PANTHER" id="PTHR18901">
    <property type="entry name" value="2-DEOXYGLUCOSE-6-PHOSPHATE PHOSPHATASE 2"/>
    <property type="match status" value="1"/>
</dbReference>
<dbReference type="Gene3D" id="1.10.150.240">
    <property type="entry name" value="Putative phosphatase, domain 2"/>
    <property type="match status" value="1"/>
</dbReference>
<sequence>MLPAIDAVVFDLDGLMFDTEALFYRVSCEMLEARGSRFTPEMMAAMIGRRSVEAGHVLKTMSGLDAPAEVLLADVRERFLAVVDTDVSPSPGLLVLLDHLKSRKIPAAVATSSRRVYAERLLNGHAIRDRFAFVLASEDVVNGKPDPEIYRKASDRLGKDPKSVLVLEDSRAGVEAARAAGAFVVGVPHEHSPAEGLHRADLIVPRLDDPALLAWLGRSEAA</sequence>
<dbReference type="InterPro" id="IPR006439">
    <property type="entry name" value="HAD-SF_hydro_IA"/>
</dbReference>
<dbReference type="Pfam" id="PF13419">
    <property type="entry name" value="HAD_2"/>
    <property type="match status" value="1"/>
</dbReference>
<dbReference type="STRING" id="1387353.BSF38_02202"/>
<dbReference type="Proteomes" id="UP000186309">
    <property type="component" value="Chromosome"/>
</dbReference>
<dbReference type="KEGG" id="pbor:BSF38_02202"/>
<gene>
    <name evidence="1" type="ORF">BSF38_02202</name>
</gene>
<dbReference type="InterPro" id="IPR041492">
    <property type="entry name" value="HAD_2"/>
</dbReference>
<organism evidence="1 2">
    <name type="scientific">Paludisphaera borealis</name>
    <dbReference type="NCBI Taxonomy" id="1387353"/>
    <lineage>
        <taxon>Bacteria</taxon>
        <taxon>Pseudomonadati</taxon>
        <taxon>Planctomycetota</taxon>
        <taxon>Planctomycetia</taxon>
        <taxon>Isosphaerales</taxon>
        <taxon>Isosphaeraceae</taxon>
        <taxon>Paludisphaera</taxon>
    </lineage>
</organism>
<keyword evidence="2" id="KW-1185">Reference proteome</keyword>
<protein>
    <submittedName>
        <fullName evidence="1">Phosphorylated carbohydrates phosphatase</fullName>
        <ecNumber evidence="1">3.1.3.-</ecNumber>
    </submittedName>
</protein>
<dbReference type="SUPFAM" id="SSF56784">
    <property type="entry name" value="HAD-like"/>
    <property type="match status" value="1"/>
</dbReference>
<dbReference type="SFLD" id="SFLDG01129">
    <property type="entry name" value="C1.5:_HAD__Beta-PGM__Phosphata"/>
    <property type="match status" value="1"/>
</dbReference>
<dbReference type="AlphaFoldDB" id="A0A1U7CP51"/>
<name>A0A1U7CP51_9BACT</name>
<proteinExistence type="predicted"/>
<dbReference type="PANTHER" id="PTHR18901:SF38">
    <property type="entry name" value="PSEUDOURIDINE-5'-PHOSPHATASE"/>
    <property type="match status" value="1"/>
</dbReference>
<dbReference type="InterPro" id="IPR036412">
    <property type="entry name" value="HAD-like_sf"/>
</dbReference>
<dbReference type="EC" id="3.1.3.-" evidence="1"/>
<dbReference type="InterPro" id="IPR023198">
    <property type="entry name" value="PGP-like_dom2"/>
</dbReference>